<evidence type="ECO:0000313" key="2">
    <source>
        <dbReference type="Proteomes" id="UP000275232"/>
    </source>
</evidence>
<gene>
    <name evidence="1" type="ORF">EG799_01930</name>
</gene>
<dbReference type="AlphaFoldDB" id="A0A3N5DIQ4"/>
<evidence type="ECO:0000313" key="1">
    <source>
        <dbReference type="EMBL" id="RPF70515.1"/>
    </source>
</evidence>
<organism evidence="1 2">
    <name type="scientific">Aurantiacibacter spongiae</name>
    <dbReference type="NCBI Taxonomy" id="2488860"/>
    <lineage>
        <taxon>Bacteria</taxon>
        <taxon>Pseudomonadati</taxon>
        <taxon>Pseudomonadota</taxon>
        <taxon>Alphaproteobacteria</taxon>
        <taxon>Sphingomonadales</taxon>
        <taxon>Erythrobacteraceae</taxon>
        <taxon>Aurantiacibacter</taxon>
    </lineage>
</organism>
<protein>
    <submittedName>
        <fullName evidence="1">Uncharacterized protein</fullName>
    </submittedName>
</protein>
<comment type="caution">
    <text evidence="1">The sequence shown here is derived from an EMBL/GenBank/DDBJ whole genome shotgun (WGS) entry which is preliminary data.</text>
</comment>
<sequence>MSIVVAEGKLLGVVRTSASTPEDRGTFQKHVRFGDGDPDAAYTKNVQIAELNALNACHAVMK</sequence>
<accession>A0A3N5DIQ4</accession>
<dbReference type="OrthoDB" id="8773615at2"/>
<keyword evidence="2" id="KW-1185">Reference proteome</keyword>
<reference evidence="1 2" key="1">
    <citation type="submission" date="2018-11" db="EMBL/GenBank/DDBJ databases">
        <title>Erythrobacter spongiae sp. nov., isolated from a marine sponge.</title>
        <authorList>
            <person name="Zhuang L."/>
            <person name="Luo L."/>
        </authorList>
    </citation>
    <scope>NUCLEOTIDE SEQUENCE [LARGE SCALE GENOMIC DNA]</scope>
    <source>
        <strain evidence="1 2">HN-E23</strain>
    </source>
</reference>
<dbReference type="Proteomes" id="UP000275232">
    <property type="component" value="Unassembled WGS sequence"/>
</dbReference>
<proteinExistence type="predicted"/>
<name>A0A3N5DIQ4_9SPHN</name>
<dbReference type="RefSeq" id="WP_123878060.1">
    <property type="nucleotide sequence ID" value="NZ_RPFZ01000001.1"/>
</dbReference>
<dbReference type="EMBL" id="RPFZ01000001">
    <property type="protein sequence ID" value="RPF70515.1"/>
    <property type="molecule type" value="Genomic_DNA"/>
</dbReference>